<name>A0A0F8ZHU1_9ZZZZ</name>
<dbReference type="EMBL" id="LAZR01063424">
    <property type="protein sequence ID" value="KKK59546.1"/>
    <property type="molecule type" value="Genomic_DNA"/>
</dbReference>
<organism evidence="1">
    <name type="scientific">marine sediment metagenome</name>
    <dbReference type="NCBI Taxonomy" id="412755"/>
    <lineage>
        <taxon>unclassified sequences</taxon>
        <taxon>metagenomes</taxon>
        <taxon>ecological metagenomes</taxon>
    </lineage>
</organism>
<feature type="non-terminal residue" evidence="1">
    <location>
        <position position="333"/>
    </location>
</feature>
<reference evidence="1" key="1">
    <citation type="journal article" date="2015" name="Nature">
        <title>Complex archaea that bridge the gap between prokaryotes and eukaryotes.</title>
        <authorList>
            <person name="Spang A."/>
            <person name="Saw J.H."/>
            <person name="Jorgensen S.L."/>
            <person name="Zaremba-Niedzwiedzka K."/>
            <person name="Martijn J."/>
            <person name="Lind A.E."/>
            <person name="van Eijk R."/>
            <person name="Schleper C."/>
            <person name="Guy L."/>
            <person name="Ettema T.J."/>
        </authorList>
    </citation>
    <scope>NUCLEOTIDE SEQUENCE</scope>
</reference>
<sequence length="333" mass="36566">MKKRFPDVGQQIKQVTKYQELLDANKLDEAAEFLAKNPLADTQIGEFTKLLNAGHKVAQRWVFIPAAKIQGFLFFTTSPSFPFLNRWGNFLPSLLDSGPKAAFKGLLGWGKPQGAWNKLNEMLGFVPEAAGRGISAAGGFAGIEAKGFAKLAAIDETRSAGAIVADSVDKTLRKGLQPGRAIPTPNIRGFTDQQSNALVGLLQSNWGNTKKVKALMRKGIIPTGKEFLDLSPELKKLLNDLGMHDDLLAFSRETNIFDRFVNNARDWIAERKRLGLFTSSEKPVVDLSSLDIELRAAVEDEAANLVRMVDDGLISADDADLFMRKVIVNHEAE</sequence>
<proteinExistence type="predicted"/>
<dbReference type="AlphaFoldDB" id="A0A0F8ZHU1"/>
<accession>A0A0F8ZHU1</accession>
<protein>
    <submittedName>
        <fullName evidence="1">Uncharacterized protein</fullName>
    </submittedName>
</protein>
<gene>
    <name evidence="1" type="ORF">LCGC14_3033300</name>
</gene>
<comment type="caution">
    <text evidence="1">The sequence shown here is derived from an EMBL/GenBank/DDBJ whole genome shotgun (WGS) entry which is preliminary data.</text>
</comment>
<evidence type="ECO:0000313" key="1">
    <source>
        <dbReference type="EMBL" id="KKK59546.1"/>
    </source>
</evidence>